<name>A0A2U3E9N0_PURLI</name>
<evidence type="ECO:0000313" key="3">
    <source>
        <dbReference type="Proteomes" id="UP000245956"/>
    </source>
</evidence>
<proteinExistence type="predicted"/>
<feature type="compositionally biased region" description="Basic residues" evidence="1">
    <location>
        <begin position="29"/>
        <end position="40"/>
    </location>
</feature>
<protein>
    <submittedName>
        <fullName evidence="2">Uncharacterized protein</fullName>
    </submittedName>
</protein>
<dbReference type="EMBL" id="LCWV01000008">
    <property type="protein sequence ID" value="PWI71214.1"/>
    <property type="molecule type" value="Genomic_DNA"/>
</dbReference>
<comment type="caution">
    <text evidence="2">The sequence shown here is derived from an EMBL/GenBank/DDBJ whole genome shotgun (WGS) entry which is preliminary data.</text>
</comment>
<feature type="compositionally biased region" description="Basic and acidic residues" evidence="1">
    <location>
        <begin position="41"/>
        <end position="53"/>
    </location>
</feature>
<dbReference type="AlphaFoldDB" id="A0A2U3E9N0"/>
<dbReference type="Proteomes" id="UP000245956">
    <property type="component" value="Unassembled WGS sequence"/>
</dbReference>
<feature type="region of interest" description="Disordered" evidence="1">
    <location>
        <begin position="1"/>
        <end position="53"/>
    </location>
</feature>
<evidence type="ECO:0000256" key="1">
    <source>
        <dbReference type="SAM" id="MobiDB-lite"/>
    </source>
</evidence>
<reference evidence="2 3" key="1">
    <citation type="journal article" date="2016" name="Front. Microbiol.">
        <title>Genome and transcriptome sequences reveal the specific parasitism of the nematophagous Purpureocillium lilacinum 36-1.</title>
        <authorList>
            <person name="Xie J."/>
            <person name="Li S."/>
            <person name="Mo C."/>
            <person name="Xiao X."/>
            <person name="Peng D."/>
            <person name="Wang G."/>
            <person name="Xiao Y."/>
        </authorList>
    </citation>
    <scope>NUCLEOTIDE SEQUENCE [LARGE SCALE GENOMIC DNA]</scope>
    <source>
        <strain evidence="2 3">36-1</strain>
    </source>
</reference>
<sequence>MRADSVSRHRTTRAHRPIVLVSRKPGNAKTRHGQKKPRMRGFKDRQVEPRPRPQDVHMRLRLETPRANVPKCWVGMAELIRRWRRLMALGHLPKARHAGPGLALSEAPGCVTDSAAVTRLTGGFRWAVVFLGSKPQAVGAGARTGITVPRAAQWSHKRGQ</sequence>
<accession>A0A2U3E9N0</accession>
<gene>
    <name evidence="2" type="ORF">PCL_12582</name>
</gene>
<evidence type="ECO:0000313" key="2">
    <source>
        <dbReference type="EMBL" id="PWI71214.1"/>
    </source>
</evidence>
<organism evidence="2 3">
    <name type="scientific">Purpureocillium lilacinum</name>
    <name type="common">Paecilomyces lilacinus</name>
    <dbReference type="NCBI Taxonomy" id="33203"/>
    <lineage>
        <taxon>Eukaryota</taxon>
        <taxon>Fungi</taxon>
        <taxon>Dikarya</taxon>
        <taxon>Ascomycota</taxon>
        <taxon>Pezizomycotina</taxon>
        <taxon>Sordariomycetes</taxon>
        <taxon>Hypocreomycetidae</taxon>
        <taxon>Hypocreales</taxon>
        <taxon>Ophiocordycipitaceae</taxon>
        <taxon>Purpureocillium</taxon>
    </lineage>
</organism>